<name>A0A087UXH1_STEMI</name>
<dbReference type="AlphaFoldDB" id="A0A087UXH1"/>
<sequence>MLPWPPYSPDLSAIEHVWVVIGLYLKLFLQTELEFREVTCWMKKADIQYKTLDLQQDRPIKIVIRGLPAETEIEVIKNEVESMGFKVHRCVRLTAPHSKHPMPLVYLQVLPHLFIDHLYTVHDMWGTEVSIEHYRGRKGPTQCFRCRGFFHSLEVCTLQIHCVRCSGPHWASECTRPNDIPATCCNCGGDHPANFRSCPRFPGNKRSRGNKTTPKNRATASAVPSRGRETTSANDVPHMLAPAMLTH</sequence>
<reference evidence="2 3" key="1">
    <citation type="submission" date="2013-11" db="EMBL/GenBank/DDBJ databases">
        <title>Genome sequencing of Stegodyphus mimosarum.</title>
        <authorList>
            <person name="Bechsgaard J."/>
        </authorList>
    </citation>
    <scope>NUCLEOTIDE SEQUENCE [LARGE SCALE GENOMIC DNA]</scope>
</reference>
<feature type="compositionally biased region" description="Polar residues" evidence="1">
    <location>
        <begin position="210"/>
        <end position="219"/>
    </location>
</feature>
<evidence type="ECO:0000313" key="2">
    <source>
        <dbReference type="EMBL" id="KFM82060.1"/>
    </source>
</evidence>
<feature type="non-terminal residue" evidence="2">
    <location>
        <position position="247"/>
    </location>
</feature>
<dbReference type="OMA" id="HIANFRQ"/>
<dbReference type="OrthoDB" id="8123891at2759"/>
<protein>
    <submittedName>
        <fullName evidence="2">Nucleic-acid-binding protein from transposon X-element</fullName>
    </submittedName>
</protein>
<dbReference type="EMBL" id="KK122156">
    <property type="protein sequence ID" value="KFM82060.1"/>
    <property type="molecule type" value="Genomic_DNA"/>
</dbReference>
<organism evidence="2 3">
    <name type="scientific">Stegodyphus mimosarum</name>
    <name type="common">African social velvet spider</name>
    <dbReference type="NCBI Taxonomy" id="407821"/>
    <lineage>
        <taxon>Eukaryota</taxon>
        <taxon>Metazoa</taxon>
        <taxon>Ecdysozoa</taxon>
        <taxon>Arthropoda</taxon>
        <taxon>Chelicerata</taxon>
        <taxon>Arachnida</taxon>
        <taxon>Araneae</taxon>
        <taxon>Araneomorphae</taxon>
        <taxon>Entelegynae</taxon>
        <taxon>Eresoidea</taxon>
        <taxon>Eresidae</taxon>
        <taxon>Stegodyphus</taxon>
    </lineage>
</organism>
<proteinExistence type="predicted"/>
<dbReference type="Proteomes" id="UP000054359">
    <property type="component" value="Unassembled WGS sequence"/>
</dbReference>
<evidence type="ECO:0000313" key="3">
    <source>
        <dbReference type="Proteomes" id="UP000054359"/>
    </source>
</evidence>
<accession>A0A087UXH1</accession>
<gene>
    <name evidence="2" type="ORF">X975_26399</name>
</gene>
<feature type="region of interest" description="Disordered" evidence="1">
    <location>
        <begin position="198"/>
        <end position="238"/>
    </location>
</feature>
<keyword evidence="3" id="KW-1185">Reference proteome</keyword>
<evidence type="ECO:0000256" key="1">
    <source>
        <dbReference type="SAM" id="MobiDB-lite"/>
    </source>
</evidence>